<dbReference type="InterPro" id="IPR032465">
    <property type="entry name" value="ACMSD"/>
</dbReference>
<accession>A0AA46NWT3</accession>
<dbReference type="InterPro" id="IPR032466">
    <property type="entry name" value="Metal_Hydrolase"/>
</dbReference>
<dbReference type="InterPro" id="IPR006680">
    <property type="entry name" value="Amidohydro-rel"/>
</dbReference>
<dbReference type="GeneID" id="83620136"/>
<dbReference type="GO" id="GO:0016787">
    <property type="term" value="F:hydrolase activity"/>
    <property type="evidence" value="ECO:0007669"/>
    <property type="project" value="InterPro"/>
</dbReference>
<proteinExistence type="predicted"/>
<evidence type="ECO:0000313" key="4">
    <source>
        <dbReference type="Proteomes" id="UP001163947"/>
    </source>
</evidence>
<dbReference type="Pfam" id="PF04909">
    <property type="entry name" value="Amidohydro_2"/>
    <property type="match status" value="1"/>
</dbReference>
<name>A0AA46NWT3_9NOCA</name>
<evidence type="ECO:0000259" key="2">
    <source>
        <dbReference type="Pfam" id="PF04909"/>
    </source>
</evidence>
<sequence length="344" mass="35952">MSTHVNGNAGSPLPLGAIDVHTHAIGTRLPDLSGRPGRWPSIELLDPRRAQLLLGGRPYREIDHRCWSAQRRLVDMDAEGIAAQVVSPIPVTLCHDQPADGARILAVAQNDALAALVAEAPGRLYALGAVPLQDPDAAVAELSRCIDELGFLGVEIGTRVGTRELADPAFDEFFAAAAERSALVLVHPVDTTLDPRLSMLGLEFGLGMPMETTTAAAALLTGRTRTPGVRLCLAHGGGALPAILPRLDRGAVLSGTPGPAPSERARDLWCDSLTYDAAALGQAVARFGGEHVLLGTDYPFAARETPPGAVLGACSDELAAAIRRDNAAELIATVRPLTGPANAR</sequence>
<reference evidence="3" key="1">
    <citation type="submission" date="2022-09" db="EMBL/GenBank/DDBJ databases">
        <title>The genome sequence of Rhodococcus aetherivorans N1.</title>
        <authorList>
            <person name="Jiang W."/>
        </authorList>
    </citation>
    <scope>NUCLEOTIDE SEQUENCE</scope>
    <source>
        <strain evidence="3">N1</strain>
    </source>
</reference>
<dbReference type="SUPFAM" id="SSF51556">
    <property type="entry name" value="Metallo-dependent hydrolases"/>
    <property type="match status" value="1"/>
</dbReference>
<evidence type="ECO:0000256" key="1">
    <source>
        <dbReference type="ARBA" id="ARBA00023239"/>
    </source>
</evidence>
<dbReference type="PANTHER" id="PTHR21240">
    <property type="entry name" value="2-AMINO-3-CARBOXYLMUCONATE-6-SEMIALDEHYDE DECARBOXYLASE"/>
    <property type="match status" value="1"/>
</dbReference>
<dbReference type="GO" id="GO:0005737">
    <property type="term" value="C:cytoplasm"/>
    <property type="evidence" value="ECO:0007669"/>
    <property type="project" value="TreeGrafter"/>
</dbReference>
<gene>
    <name evidence="3" type="ORF">OCS65_06925</name>
</gene>
<keyword evidence="1" id="KW-0456">Lyase</keyword>
<dbReference type="RefSeq" id="WP_029545778.1">
    <property type="nucleotide sequence ID" value="NZ_CM002177.1"/>
</dbReference>
<dbReference type="AlphaFoldDB" id="A0AA46NWT3"/>
<organism evidence="3 4">
    <name type="scientific">Rhodococcus aetherivorans</name>
    <dbReference type="NCBI Taxonomy" id="191292"/>
    <lineage>
        <taxon>Bacteria</taxon>
        <taxon>Bacillati</taxon>
        <taxon>Actinomycetota</taxon>
        <taxon>Actinomycetes</taxon>
        <taxon>Mycobacteriales</taxon>
        <taxon>Nocardiaceae</taxon>
        <taxon>Rhodococcus</taxon>
    </lineage>
</organism>
<feature type="domain" description="Amidohydrolase-related" evidence="2">
    <location>
        <begin position="18"/>
        <end position="330"/>
    </location>
</feature>
<dbReference type="GO" id="GO:0016831">
    <property type="term" value="F:carboxy-lyase activity"/>
    <property type="evidence" value="ECO:0007669"/>
    <property type="project" value="InterPro"/>
</dbReference>
<dbReference type="Gene3D" id="3.20.20.140">
    <property type="entry name" value="Metal-dependent hydrolases"/>
    <property type="match status" value="1"/>
</dbReference>
<dbReference type="EMBL" id="CP106982">
    <property type="protein sequence ID" value="UYF95489.1"/>
    <property type="molecule type" value="Genomic_DNA"/>
</dbReference>
<evidence type="ECO:0000313" key="3">
    <source>
        <dbReference type="EMBL" id="UYF95489.1"/>
    </source>
</evidence>
<protein>
    <submittedName>
        <fullName evidence="3">Amidohydrolase</fullName>
    </submittedName>
</protein>
<dbReference type="PANTHER" id="PTHR21240:SF28">
    <property type="entry name" value="ISO-OROTATE DECARBOXYLASE (EUROFUNG)"/>
    <property type="match status" value="1"/>
</dbReference>
<dbReference type="GO" id="GO:0019748">
    <property type="term" value="P:secondary metabolic process"/>
    <property type="evidence" value="ECO:0007669"/>
    <property type="project" value="TreeGrafter"/>
</dbReference>
<dbReference type="Proteomes" id="UP001163947">
    <property type="component" value="Chromosome"/>
</dbReference>